<gene>
    <name evidence="3" type="ORF">KH265_02830</name>
</gene>
<dbReference type="EMBL" id="JAGZXI010000003">
    <property type="protein sequence ID" value="MBS6634590.1"/>
    <property type="molecule type" value="Genomic_DNA"/>
</dbReference>
<dbReference type="AlphaFoldDB" id="A0A943TBH9"/>
<evidence type="ECO:0000259" key="2">
    <source>
        <dbReference type="Pfam" id="PF00156"/>
    </source>
</evidence>
<dbReference type="CDD" id="cd06223">
    <property type="entry name" value="PRTases_typeI"/>
    <property type="match status" value="1"/>
</dbReference>
<dbReference type="Proteomes" id="UP000739069">
    <property type="component" value="Unassembled WGS sequence"/>
</dbReference>
<feature type="domain" description="Phosphoribosyltransferase" evidence="2">
    <location>
        <begin position="215"/>
        <end position="294"/>
    </location>
</feature>
<dbReference type="InterPro" id="IPR051910">
    <property type="entry name" value="ComF/GntX_DNA_util-trans"/>
</dbReference>
<evidence type="ECO:0000313" key="3">
    <source>
        <dbReference type="EMBL" id="MBS6634590.1"/>
    </source>
</evidence>
<protein>
    <submittedName>
        <fullName evidence="3">ComF family protein</fullName>
    </submittedName>
</protein>
<organism evidence="3 4">
    <name type="scientific">Rothia mucilaginosa</name>
    <dbReference type="NCBI Taxonomy" id="43675"/>
    <lineage>
        <taxon>Bacteria</taxon>
        <taxon>Bacillati</taxon>
        <taxon>Actinomycetota</taxon>
        <taxon>Actinomycetes</taxon>
        <taxon>Micrococcales</taxon>
        <taxon>Micrococcaceae</taxon>
        <taxon>Rothia</taxon>
    </lineage>
</organism>
<dbReference type="Pfam" id="PF00156">
    <property type="entry name" value="Pribosyltran"/>
    <property type="match status" value="1"/>
</dbReference>
<comment type="similarity">
    <text evidence="1">Belongs to the ComF/GntX family.</text>
</comment>
<comment type="caution">
    <text evidence="3">The sequence shown here is derived from an EMBL/GenBank/DDBJ whole genome shotgun (WGS) entry which is preliminary data.</text>
</comment>
<dbReference type="SUPFAM" id="SSF53271">
    <property type="entry name" value="PRTase-like"/>
    <property type="match status" value="1"/>
</dbReference>
<sequence length="296" mass="30987">MNVQQRGVSFGRVSGRKLGRSAAWAARAWGSLGELLLPRSCSCCSVALPYGSGPALCDECLMRWKRACAKTERVDPMQDVPETVVASRYDGIVPRVVLGMKNAGRTDLVPLMGDALARCVFELLRAHREDFGRSSVLGATEREVLLIPAPSSSSSVSRRGYAPATLLAREAARRLKGRLPASLRVMPLDIVGYASASSRNDGGSIGDVAGTLTGLLSGASGGGEQKTLSAVARSERMHGALRVLEPALVAGRLCIICDDVVTTGATAAEMVRVLREAGSVVLGVCAVASVPKKASP</sequence>
<proteinExistence type="inferred from homology"/>
<dbReference type="PANTHER" id="PTHR47505">
    <property type="entry name" value="DNA UTILIZATION PROTEIN YHGH"/>
    <property type="match status" value="1"/>
</dbReference>
<dbReference type="InterPro" id="IPR029057">
    <property type="entry name" value="PRTase-like"/>
</dbReference>
<accession>A0A943TBH9</accession>
<dbReference type="InterPro" id="IPR000836">
    <property type="entry name" value="PRTase_dom"/>
</dbReference>
<reference evidence="3" key="1">
    <citation type="submission" date="2021-02" db="EMBL/GenBank/DDBJ databases">
        <title>Infant gut strain persistence is associated with maternal origin, phylogeny, and functional potential including surface adhesion and iron acquisition.</title>
        <authorList>
            <person name="Lou Y.C."/>
        </authorList>
    </citation>
    <scope>NUCLEOTIDE SEQUENCE</scope>
    <source>
        <strain evidence="3">L1_008_092G1_dasL1_008_092G1_concoct_16</strain>
    </source>
</reference>
<evidence type="ECO:0000256" key="1">
    <source>
        <dbReference type="ARBA" id="ARBA00008007"/>
    </source>
</evidence>
<evidence type="ECO:0000313" key="4">
    <source>
        <dbReference type="Proteomes" id="UP000739069"/>
    </source>
</evidence>
<dbReference type="Gene3D" id="3.40.50.2020">
    <property type="match status" value="1"/>
</dbReference>
<dbReference type="PANTHER" id="PTHR47505:SF1">
    <property type="entry name" value="DNA UTILIZATION PROTEIN YHGH"/>
    <property type="match status" value="1"/>
</dbReference>
<dbReference type="RefSeq" id="WP_303947434.1">
    <property type="nucleotide sequence ID" value="NZ_JAGZXI010000003.1"/>
</dbReference>
<name>A0A943TBH9_9MICC</name>